<gene>
    <name evidence="7" type="ORF">AVO45_01230</name>
</gene>
<dbReference type="PANTHER" id="PTHR31885:SF6">
    <property type="entry name" value="GH04784P"/>
    <property type="match status" value="1"/>
</dbReference>
<evidence type="ECO:0000256" key="5">
    <source>
        <dbReference type="ARBA" id="ARBA00023136"/>
    </source>
</evidence>
<dbReference type="EMBL" id="LQBQ01000001">
    <property type="protein sequence ID" value="KUJ85643.1"/>
    <property type="molecule type" value="Genomic_DNA"/>
</dbReference>
<evidence type="ECO:0000256" key="2">
    <source>
        <dbReference type="ARBA" id="ARBA00007375"/>
    </source>
</evidence>
<sequence>MPHLLFWAAAACALAYLPLTTHPASTHRTLLKTGSVALLALLTAYHGGPALLAVALGLCALGDALLSRETEATFMAGIGAFAAGHLAYVALFLTHEASDPSAIATHPAPIAALALLGVVMALLLWPRAGDLRGPVLAYIPIILGMGVAVLALPEAGPMRLALPAALAFIASDLILATEKFLLPAGHPALRVTPYLVWPLYWGAQAGFAAAFA</sequence>
<dbReference type="GO" id="GO:0016787">
    <property type="term" value="F:hydrolase activity"/>
    <property type="evidence" value="ECO:0007669"/>
    <property type="project" value="TreeGrafter"/>
</dbReference>
<feature type="transmembrane region" description="Helical" evidence="6">
    <location>
        <begin position="103"/>
        <end position="123"/>
    </location>
</feature>
<dbReference type="PANTHER" id="PTHR31885">
    <property type="entry name" value="GH04784P"/>
    <property type="match status" value="1"/>
</dbReference>
<keyword evidence="5 6" id="KW-0472">Membrane</keyword>
<dbReference type="RefSeq" id="WP_068343594.1">
    <property type="nucleotide sequence ID" value="NZ_LQBQ01000001.1"/>
</dbReference>
<reference evidence="7 8" key="1">
    <citation type="submission" date="2015-12" db="EMBL/GenBank/DDBJ databases">
        <authorList>
            <person name="Shamseldin A."/>
            <person name="Moawad H."/>
            <person name="Abd El-Rahim W.M."/>
            <person name="Sadowsky M.J."/>
        </authorList>
    </citation>
    <scope>NUCLEOTIDE SEQUENCE [LARGE SCALE GENOMIC DNA]</scope>
    <source>
        <strain evidence="7 8">ZGT118</strain>
    </source>
</reference>
<protein>
    <recommendedName>
        <fullName evidence="9">Lysoplasmalogenase</fullName>
    </recommendedName>
</protein>
<proteinExistence type="inferred from homology"/>
<evidence type="ECO:0000256" key="3">
    <source>
        <dbReference type="ARBA" id="ARBA00022692"/>
    </source>
</evidence>
<dbReference type="STRING" id="1685379.AVO45_01230"/>
<evidence type="ECO:0000313" key="8">
    <source>
        <dbReference type="Proteomes" id="UP000053791"/>
    </source>
</evidence>
<dbReference type="InterPro" id="IPR012506">
    <property type="entry name" value="TMEM86B-like"/>
</dbReference>
<dbReference type="OrthoDB" id="345840at2"/>
<keyword evidence="4 6" id="KW-1133">Transmembrane helix</keyword>
<accession>A0A101CYC5</accession>
<comment type="similarity">
    <text evidence="2">Belongs to the TMEM86 family.</text>
</comment>
<feature type="transmembrane region" description="Helical" evidence="6">
    <location>
        <begin position="73"/>
        <end position="91"/>
    </location>
</feature>
<evidence type="ECO:0008006" key="9">
    <source>
        <dbReference type="Google" id="ProtNLM"/>
    </source>
</evidence>
<keyword evidence="8" id="KW-1185">Reference proteome</keyword>
<evidence type="ECO:0000256" key="6">
    <source>
        <dbReference type="SAM" id="Phobius"/>
    </source>
</evidence>
<dbReference type="AlphaFoldDB" id="A0A101CYC5"/>
<name>A0A101CYC5_9RHOB</name>
<dbReference type="Proteomes" id="UP000053791">
    <property type="component" value="Unassembled WGS sequence"/>
</dbReference>
<evidence type="ECO:0000256" key="4">
    <source>
        <dbReference type="ARBA" id="ARBA00022989"/>
    </source>
</evidence>
<feature type="transmembrane region" description="Helical" evidence="6">
    <location>
        <begin position="39"/>
        <end position="61"/>
    </location>
</feature>
<feature type="transmembrane region" description="Helical" evidence="6">
    <location>
        <begin position="135"/>
        <end position="152"/>
    </location>
</feature>
<keyword evidence="3 6" id="KW-0812">Transmembrane</keyword>
<dbReference type="GO" id="GO:0016020">
    <property type="term" value="C:membrane"/>
    <property type="evidence" value="ECO:0007669"/>
    <property type="project" value="UniProtKB-SubCell"/>
</dbReference>
<evidence type="ECO:0000313" key="7">
    <source>
        <dbReference type="EMBL" id="KUJ85643.1"/>
    </source>
</evidence>
<evidence type="ECO:0000256" key="1">
    <source>
        <dbReference type="ARBA" id="ARBA00004141"/>
    </source>
</evidence>
<comment type="caution">
    <text evidence="7">The sequence shown here is derived from an EMBL/GenBank/DDBJ whole genome shotgun (WGS) entry which is preliminary data.</text>
</comment>
<comment type="subcellular location">
    <subcellularLocation>
        <location evidence="1">Membrane</location>
        <topology evidence="1">Multi-pass membrane protein</topology>
    </subcellularLocation>
</comment>
<organism evidence="7 8">
    <name type="scientific">Ruegeria marisrubri</name>
    <dbReference type="NCBI Taxonomy" id="1685379"/>
    <lineage>
        <taxon>Bacteria</taxon>
        <taxon>Pseudomonadati</taxon>
        <taxon>Pseudomonadota</taxon>
        <taxon>Alphaproteobacteria</taxon>
        <taxon>Rhodobacterales</taxon>
        <taxon>Roseobacteraceae</taxon>
        <taxon>Ruegeria</taxon>
    </lineage>
</organism>
<dbReference type="Pfam" id="PF07947">
    <property type="entry name" value="YhhN"/>
    <property type="match status" value="1"/>
</dbReference>